<proteinExistence type="predicted"/>
<feature type="non-terminal residue" evidence="1">
    <location>
        <position position="1"/>
    </location>
</feature>
<name>A0A146K3A5_9EUKA</name>
<sequence>PLAIGGVCQVRIDNTSQIVVQDDKFYYVYGKDQDQVNVAKITEARQDYQIYDFISSGETKYYTVETGKITNQFGIMIQSQSTEFEPFNVVISQKFMLPDENQPDAQSFSMVNVNVPLDQQFGGAERLYIKIHSEHSQGVVFNLYSQEPSDVLLDWFAKEVTFKNGQTKKISVKVPDPVVNEFGAITPYDAVTFQASAITNDCELTFKHLKTGKSYGQLNSQNGDFSLIEPITFDSLIQNNYITIITELVCQTQEELKVQLAATALFMLDTYKNAQLPSNGEELVFAKRAIPGINLQISLLSTLDGNLEIWECASPVLFLVQNVNCKQTILDKFEFLYSIVTDSTTYKPEQQFVFYTLRTNSTQPKINILASPEEYILLESDVPHKEHVPAFETLYFEFDRLYNEDKLFITAEFTRGKFCFFFYVGDPQKCFSTGAEWIDLQEADKKVYFTFVSSSLKSQELKMRGIFYLTLQLGATIEQMQKDKPKHFVYNKPVISAGEPLGNLLVSAVRRRIDYTDHEIPEDMYIKSVEMYVNQGEFANKTNYIWRGSQAGPVATVFEDHLYPDKQFLFALYCNEDTGIEVSLIQNFDTHRLAYGSSLMVLSEEKDDFVADFVLDSGYSPSGAEIELCKGKI</sequence>
<feature type="non-terminal residue" evidence="1">
    <location>
        <position position="633"/>
    </location>
</feature>
<gene>
    <name evidence="1" type="ORF">TPC1_30414</name>
</gene>
<evidence type="ECO:0000313" key="1">
    <source>
        <dbReference type="EMBL" id="JAP90091.1"/>
    </source>
</evidence>
<dbReference type="AlphaFoldDB" id="A0A146K3A5"/>
<protein>
    <submittedName>
        <fullName evidence="1">Uncharacterized protein</fullName>
    </submittedName>
</protein>
<dbReference type="EMBL" id="GDID01006515">
    <property type="protein sequence ID" value="JAP90091.1"/>
    <property type="molecule type" value="Transcribed_RNA"/>
</dbReference>
<organism evidence="1">
    <name type="scientific">Trepomonas sp. PC1</name>
    <dbReference type="NCBI Taxonomy" id="1076344"/>
    <lineage>
        <taxon>Eukaryota</taxon>
        <taxon>Metamonada</taxon>
        <taxon>Diplomonadida</taxon>
        <taxon>Hexamitidae</taxon>
        <taxon>Hexamitinae</taxon>
        <taxon>Trepomonas</taxon>
    </lineage>
</organism>
<accession>A0A146K3A5</accession>
<reference evidence="1" key="1">
    <citation type="submission" date="2015-07" db="EMBL/GenBank/DDBJ databases">
        <title>Adaptation to a free-living lifestyle via gene acquisitions in the diplomonad Trepomonas sp. PC1.</title>
        <authorList>
            <person name="Xu F."/>
            <person name="Jerlstrom-Hultqvist J."/>
            <person name="Kolisko M."/>
            <person name="Simpson A.G.B."/>
            <person name="Roger A.J."/>
            <person name="Svard S.G."/>
            <person name="Andersson J.O."/>
        </authorList>
    </citation>
    <scope>NUCLEOTIDE SEQUENCE</scope>
    <source>
        <strain evidence="1">PC1</strain>
    </source>
</reference>